<feature type="domain" description="Luciferase-like" evidence="3">
    <location>
        <begin position="8"/>
        <end position="310"/>
    </location>
</feature>
<dbReference type="PANTHER" id="PTHR30137">
    <property type="entry name" value="LUCIFERASE-LIKE MONOOXYGENASE"/>
    <property type="match status" value="1"/>
</dbReference>
<dbReference type="InterPro" id="IPR050766">
    <property type="entry name" value="Bact_Lucif_Oxidored"/>
</dbReference>
<evidence type="ECO:0000313" key="4">
    <source>
        <dbReference type="EMBL" id="TDK64071.1"/>
    </source>
</evidence>
<organism evidence="4 5">
    <name type="scientific">Bacillus salipaludis</name>
    <dbReference type="NCBI Taxonomy" id="2547811"/>
    <lineage>
        <taxon>Bacteria</taxon>
        <taxon>Bacillati</taxon>
        <taxon>Bacillota</taxon>
        <taxon>Bacilli</taxon>
        <taxon>Bacillales</taxon>
        <taxon>Bacillaceae</taxon>
        <taxon>Bacillus</taxon>
    </lineage>
</organism>
<evidence type="ECO:0000256" key="1">
    <source>
        <dbReference type="ARBA" id="ARBA00023002"/>
    </source>
</evidence>
<dbReference type="AlphaFoldDB" id="A0A4R5VXL7"/>
<dbReference type="InterPro" id="IPR011251">
    <property type="entry name" value="Luciferase-like_dom"/>
</dbReference>
<keyword evidence="1" id="KW-0560">Oxidoreductase</keyword>
<keyword evidence="2" id="KW-0503">Monooxygenase</keyword>
<dbReference type="InterPro" id="IPR036661">
    <property type="entry name" value="Luciferase-like_sf"/>
</dbReference>
<dbReference type="Pfam" id="PF00296">
    <property type="entry name" value="Bac_luciferase"/>
    <property type="match status" value="1"/>
</dbReference>
<dbReference type="Gene3D" id="3.20.20.30">
    <property type="entry name" value="Luciferase-like domain"/>
    <property type="match status" value="1"/>
</dbReference>
<proteinExistence type="predicted"/>
<gene>
    <name evidence="4" type="ORF">E2K98_04170</name>
</gene>
<dbReference type="SUPFAM" id="SSF51679">
    <property type="entry name" value="Bacterial luciferase-like"/>
    <property type="match status" value="1"/>
</dbReference>
<reference evidence="4 5" key="1">
    <citation type="submission" date="2019-03" db="EMBL/GenBank/DDBJ databases">
        <title>Bacillus niacini sp. nov. a Nicotinate-Metabolizing Mesophile Isolated from Soil.</title>
        <authorList>
            <person name="Zhang G."/>
        </authorList>
    </citation>
    <scope>NUCLEOTIDE SEQUENCE [LARGE SCALE GENOMIC DNA]</scope>
    <source>
        <strain evidence="4 5">WN066</strain>
    </source>
</reference>
<sequence>MAILGKDMTFGLFFLNSVAPWKTDAEELRDGLEQIKVADKLGFHSAWIAEHNARAYGVVSSTAVYLAAAAAQTSNIMLGSAVSRLPIHHPLQVAEDMALVDVISNGRLYLGVGKGYDPLEFEAYNFNFEDRHERYLESLDILTTALKNHKVTYSGKFFDIKDIPVYPRPVQPSGPPIFVMVSGNDASMINAAKQGHSFVLGGITNEDTKHKIDLYKTVALESGLSQEYVTDAVARSGKLLFCYVAETTEQAQEEYRQGLEWYMSERDNRPTFGVIDRERNIDYDRFLNMDNTLVGSPAKVIEDIKRYKEVTGLNNIILWMNIGGQPQKQVLKSMELFSEKVMPHFVENDQLVVK</sequence>
<name>A0A4R5VXL7_9BACI</name>
<dbReference type="EMBL" id="SMYO01000002">
    <property type="protein sequence ID" value="TDK64071.1"/>
    <property type="molecule type" value="Genomic_DNA"/>
</dbReference>
<evidence type="ECO:0000259" key="3">
    <source>
        <dbReference type="Pfam" id="PF00296"/>
    </source>
</evidence>
<dbReference type="GO" id="GO:0016705">
    <property type="term" value="F:oxidoreductase activity, acting on paired donors, with incorporation or reduction of molecular oxygen"/>
    <property type="evidence" value="ECO:0007669"/>
    <property type="project" value="InterPro"/>
</dbReference>
<accession>A0A4R5VXL7</accession>
<dbReference type="GO" id="GO:0005829">
    <property type="term" value="C:cytosol"/>
    <property type="evidence" value="ECO:0007669"/>
    <property type="project" value="TreeGrafter"/>
</dbReference>
<dbReference type="RefSeq" id="WP_133333011.1">
    <property type="nucleotide sequence ID" value="NZ_SMYO01000002.1"/>
</dbReference>
<comment type="caution">
    <text evidence="4">The sequence shown here is derived from an EMBL/GenBank/DDBJ whole genome shotgun (WGS) entry which is preliminary data.</text>
</comment>
<dbReference type="PANTHER" id="PTHR30137:SF8">
    <property type="entry name" value="BLR5498 PROTEIN"/>
    <property type="match status" value="1"/>
</dbReference>
<protein>
    <submittedName>
        <fullName evidence="4">LLM class flavin-dependent oxidoreductase</fullName>
    </submittedName>
</protein>
<evidence type="ECO:0000313" key="5">
    <source>
        <dbReference type="Proteomes" id="UP000295132"/>
    </source>
</evidence>
<evidence type="ECO:0000256" key="2">
    <source>
        <dbReference type="ARBA" id="ARBA00023033"/>
    </source>
</evidence>
<dbReference type="Proteomes" id="UP000295132">
    <property type="component" value="Unassembled WGS sequence"/>
</dbReference>
<dbReference type="GO" id="GO:0004497">
    <property type="term" value="F:monooxygenase activity"/>
    <property type="evidence" value="ECO:0007669"/>
    <property type="project" value="UniProtKB-KW"/>
</dbReference>